<evidence type="ECO:0000313" key="2">
    <source>
        <dbReference type="EMBL" id="GGJ56899.1"/>
    </source>
</evidence>
<proteinExistence type="predicted"/>
<gene>
    <name evidence="2" type="ORF">GCM10008938_48860</name>
</gene>
<dbReference type="Proteomes" id="UP000632222">
    <property type="component" value="Unassembled WGS sequence"/>
</dbReference>
<dbReference type="EMBL" id="BMOD01000037">
    <property type="protein sequence ID" value="GGJ56899.1"/>
    <property type="molecule type" value="Genomic_DNA"/>
</dbReference>
<keyword evidence="3" id="KW-1185">Reference proteome</keyword>
<feature type="region of interest" description="Disordered" evidence="1">
    <location>
        <begin position="1"/>
        <end position="27"/>
    </location>
</feature>
<comment type="caution">
    <text evidence="2">The sequence shown here is derived from an EMBL/GenBank/DDBJ whole genome shotgun (WGS) entry which is preliminary data.</text>
</comment>
<dbReference type="RefSeq" id="WP_189008538.1">
    <property type="nucleotide sequence ID" value="NZ_BMOD01000037.1"/>
</dbReference>
<organism evidence="2 3">
    <name type="scientific">Deinococcus roseus</name>
    <dbReference type="NCBI Taxonomy" id="392414"/>
    <lineage>
        <taxon>Bacteria</taxon>
        <taxon>Thermotogati</taxon>
        <taxon>Deinococcota</taxon>
        <taxon>Deinococci</taxon>
        <taxon>Deinococcales</taxon>
        <taxon>Deinococcaceae</taxon>
        <taxon>Deinococcus</taxon>
    </lineage>
</organism>
<sequence>MKKIHSLSKVVQERHEQGLGVERISSDGTDELMWDQQALEHPDVNAAGQARILGLLAANKDDSTQE</sequence>
<accession>A0ABQ2DHM9</accession>
<evidence type="ECO:0000313" key="3">
    <source>
        <dbReference type="Proteomes" id="UP000632222"/>
    </source>
</evidence>
<protein>
    <submittedName>
        <fullName evidence="2">Uncharacterized protein</fullName>
    </submittedName>
</protein>
<reference evidence="3" key="1">
    <citation type="journal article" date="2019" name="Int. J. Syst. Evol. Microbiol.">
        <title>The Global Catalogue of Microorganisms (GCM) 10K type strain sequencing project: providing services to taxonomists for standard genome sequencing and annotation.</title>
        <authorList>
            <consortium name="The Broad Institute Genomics Platform"/>
            <consortium name="The Broad Institute Genome Sequencing Center for Infectious Disease"/>
            <person name="Wu L."/>
            <person name="Ma J."/>
        </authorList>
    </citation>
    <scope>NUCLEOTIDE SEQUENCE [LARGE SCALE GENOMIC DNA]</scope>
    <source>
        <strain evidence="3">JCM 14370</strain>
    </source>
</reference>
<evidence type="ECO:0000256" key="1">
    <source>
        <dbReference type="SAM" id="MobiDB-lite"/>
    </source>
</evidence>
<name>A0ABQ2DHM9_9DEIO</name>